<dbReference type="InterPro" id="IPR010368">
    <property type="entry name" value="Com_YlbF"/>
</dbReference>
<accession>A0A369AYX7</accession>
<dbReference type="Proteomes" id="UP000521358">
    <property type="component" value="Unassembled WGS sequence"/>
</dbReference>
<sequence>MTVNIYDSANQIEREIREMDEFKTLQAAFEAMKAETESFELFKQFQELQIDLQQKQMQGIEFSEEDAKQAQEMAMKVQETAVIQELMQKEQAFSMIINDLNRIIMKPVQELYDMGE</sequence>
<dbReference type="EMBL" id="NGJX01000003">
    <property type="protein sequence ID" value="RSU03866.1"/>
    <property type="molecule type" value="Genomic_DNA"/>
</dbReference>
<reference evidence="2 5" key="2">
    <citation type="submission" date="2020-03" db="EMBL/GenBank/DDBJ databases">
        <title>Bacterial samples isolated from urine from healthy bovine heifers (Gyr breed).</title>
        <authorList>
            <person name="Giannattasio-Ferraz S."/>
            <person name="Maskeri L."/>
            <person name="Penido A."/>
            <person name="Barbosa-Stancioli E.F."/>
            <person name="Putonti C."/>
        </authorList>
    </citation>
    <scope>NUCLEOTIDE SEQUENCE [LARGE SCALE GENOMIC DNA]</scope>
    <source>
        <strain evidence="2 5">UFMG-H7</strain>
    </source>
</reference>
<dbReference type="OrthoDB" id="9811402at2"/>
<name>A0A369AYX7_9ENTE</name>
<dbReference type="InterPro" id="IPR023378">
    <property type="entry name" value="YheA/YmcA-like_dom_sf"/>
</dbReference>
<evidence type="ECO:0000313" key="3">
    <source>
        <dbReference type="EMBL" id="RSU03866.1"/>
    </source>
</evidence>
<dbReference type="EMBL" id="JAAVMB010000001">
    <property type="protein sequence ID" value="NKC66468.1"/>
    <property type="molecule type" value="Genomic_DNA"/>
</dbReference>
<dbReference type="Pfam" id="PF06133">
    <property type="entry name" value="Com_YlbF"/>
    <property type="match status" value="1"/>
</dbReference>
<dbReference type="Gene3D" id="1.20.1500.10">
    <property type="entry name" value="YheA/YmcA-like"/>
    <property type="match status" value="1"/>
</dbReference>
<dbReference type="HAMAP" id="MF_01526">
    <property type="entry name" value="UPF0342"/>
    <property type="match status" value="1"/>
</dbReference>
<evidence type="ECO:0000313" key="2">
    <source>
        <dbReference type="EMBL" id="NKC66468.1"/>
    </source>
</evidence>
<dbReference type="RefSeq" id="WP_114289073.1">
    <property type="nucleotide sequence ID" value="NZ_CP081459.1"/>
</dbReference>
<reference evidence="3 4" key="1">
    <citation type="submission" date="2017-05" db="EMBL/GenBank/DDBJ databases">
        <title>Vagococcus spp. assemblies.</title>
        <authorList>
            <person name="Gulvik C.A."/>
        </authorList>
    </citation>
    <scope>NUCLEOTIDE SEQUENCE [LARGE SCALE GENOMIC DNA]</scope>
    <source>
        <strain evidence="3 4">NCFB 2497</strain>
    </source>
</reference>
<evidence type="ECO:0000256" key="1">
    <source>
        <dbReference type="HAMAP-Rule" id="MF_01526"/>
    </source>
</evidence>
<dbReference type="GeneID" id="63145864"/>
<evidence type="ECO:0000313" key="4">
    <source>
        <dbReference type="Proteomes" id="UP000288197"/>
    </source>
</evidence>
<evidence type="ECO:0000313" key="5">
    <source>
        <dbReference type="Proteomes" id="UP000521358"/>
    </source>
</evidence>
<protein>
    <recommendedName>
        <fullName evidence="1">UPF0342 protein CBF32_04120</fullName>
    </recommendedName>
</protein>
<comment type="caution">
    <text evidence="3">The sequence shown here is derived from an EMBL/GenBank/DDBJ whole genome shotgun (WGS) entry which is preliminary data.</text>
</comment>
<gene>
    <name evidence="3" type="ORF">CBF32_04120</name>
    <name evidence="2" type="ORF">HED35_00060</name>
</gene>
<keyword evidence="4" id="KW-1185">Reference proteome</keyword>
<organism evidence="3 4">
    <name type="scientific">Vagococcus fluvialis</name>
    <dbReference type="NCBI Taxonomy" id="2738"/>
    <lineage>
        <taxon>Bacteria</taxon>
        <taxon>Bacillati</taxon>
        <taxon>Bacillota</taxon>
        <taxon>Bacilli</taxon>
        <taxon>Lactobacillales</taxon>
        <taxon>Enterococcaceae</taxon>
        <taxon>Vagococcus</taxon>
    </lineage>
</organism>
<dbReference type="Proteomes" id="UP000288197">
    <property type="component" value="Unassembled WGS sequence"/>
</dbReference>
<dbReference type="SUPFAM" id="SSF158622">
    <property type="entry name" value="YheA/YmcA-like"/>
    <property type="match status" value="1"/>
</dbReference>
<comment type="similarity">
    <text evidence="1">Belongs to the UPF0342 family.</text>
</comment>
<proteinExistence type="inferred from homology"/>
<dbReference type="AlphaFoldDB" id="A0A369AYX7"/>